<dbReference type="SMART" id="SM00327">
    <property type="entry name" value="VWA"/>
    <property type="match status" value="1"/>
</dbReference>
<dbReference type="RefSeq" id="WP_345454785.1">
    <property type="nucleotide sequence ID" value="NZ_BAABKG010000001.1"/>
</dbReference>
<dbReference type="Proteomes" id="UP001500221">
    <property type="component" value="Unassembled WGS sequence"/>
</dbReference>
<evidence type="ECO:0000256" key="2">
    <source>
        <dbReference type="ARBA" id="ARBA00022692"/>
    </source>
</evidence>
<gene>
    <name evidence="7" type="ORF">GCM10023340_08150</name>
</gene>
<evidence type="ECO:0000259" key="6">
    <source>
        <dbReference type="PROSITE" id="PS50234"/>
    </source>
</evidence>
<dbReference type="Gene3D" id="3.40.50.410">
    <property type="entry name" value="von Willebrand factor, type A domain"/>
    <property type="match status" value="1"/>
</dbReference>
<dbReference type="InterPro" id="IPR036465">
    <property type="entry name" value="vWFA_dom_sf"/>
</dbReference>
<sequence length="327" mass="34321">MNGLNPMLSLASPTWLLLLVPVAVLLVVYVVMQARRTRYAVRFAALPMLEKVMPRRPSWRRHLPAALLLITFVALCVAAARPQVDEQVPRERATVIVTVDVSLSMMAVDVEPDRLTAAREAAKDFVDGLPDGFNVGIVSFAGAATVLAEPSPDHQAAIDALDRLELDEGTAIGDGVLTSLAQIEATAGSDAAVDENGDPIPAHVVLLSDGTNTVGSSVDQATAKAEEDGVPISTIAYGTATGTVEVDGQIVPVPVDEPALAALAEATGGTGYEAESAGELDEVYDDIQSSIGYTTEQRDITPWFVAGSLLLGLLAAALSLVWFARLP</sequence>
<accession>A0ABP9PA64</accession>
<comment type="caution">
    <text evidence="7">The sequence shown here is derived from an EMBL/GenBank/DDBJ whole genome shotgun (WGS) entry which is preliminary data.</text>
</comment>
<feature type="domain" description="VWFA" evidence="6">
    <location>
        <begin position="94"/>
        <end position="287"/>
    </location>
</feature>
<keyword evidence="1" id="KW-1003">Cell membrane</keyword>
<dbReference type="PROSITE" id="PS50234">
    <property type="entry name" value="VWFA"/>
    <property type="match status" value="1"/>
</dbReference>
<evidence type="ECO:0000256" key="3">
    <source>
        <dbReference type="ARBA" id="ARBA00022989"/>
    </source>
</evidence>
<dbReference type="PANTHER" id="PTHR22550:SF5">
    <property type="entry name" value="LEUCINE ZIPPER PROTEIN 4"/>
    <property type="match status" value="1"/>
</dbReference>
<evidence type="ECO:0000256" key="5">
    <source>
        <dbReference type="SAM" id="Phobius"/>
    </source>
</evidence>
<dbReference type="InterPro" id="IPR002035">
    <property type="entry name" value="VWF_A"/>
</dbReference>
<keyword evidence="4 5" id="KW-0472">Membrane</keyword>
<dbReference type="Pfam" id="PF13519">
    <property type="entry name" value="VWA_2"/>
    <property type="match status" value="1"/>
</dbReference>
<organism evidence="7 8">
    <name type="scientific">Nocardioides marinquilinus</name>
    <dbReference type="NCBI Taxonomy" id="1210400"/>
    <lineage>
        <taxon>Bacteria</taxon>
        <taxon>Bacillati</taxon>
        <taxon>Actinomycetota</taxon>
        <taxon>Actinomycetes</taxon>
        <taxon>Propionibacteriales</taxon>
        <taxon>Nocardioidaceae</taxon>
        <taxon>Nocardioides</taxon>
    </lineage>
</organism>
<dbReference type="SUPFAM" id="SSF53300">
    <property type="entry name" value="vWA-like"/>
    <property type="match status" value="1"/>
</dbReference>
<evidence type="ECO:0000313" key="8">
    <source>
        <dbReference type="Proteomes" id="UP001500221"/>
    </source>
</evidence>
<dbReference type="PANTHER" id="PTHR22550">
    <property type="entry name" value="SPORE GERMINATION PROTEIN"/>
    <property type="match status" value="1"/>
</dbReference>
<keyword evidence="2 5" id="KW-0812">Transmembrane</keyword>
<feature type="transmembrane region" description="Helical" evidence="5">
    <location>
        <begin position="303"/>
        <end position="324"/>
    </location>
</feature>
<evidence type="ECO:0000256" key="4">
    <source>
        <dbReference type="ARBA" id="ARBA00023136"/>
    </source>
</evidence>
<reference evidence="8" key="1">
    <citation type="journal article" date="2019" name="Int. J. Syst. Evol. Microbiol.">
        <title>The Global Catalogue of Microorganisms (GCM) 10K type strain sequencing project: providing services to taxonomists for standard genome sequencing and annotation.</title>
        <authorList>
            <consortium name="The Broad Institute Genomics Platform"/>
            <consortium name="The Broad Institute Genome Sequencing Center for Infectious Disease"/>
            <person name="Wu L."/>
            <person name="Ma J."/>
        </authorList>
    </citation>
    <scope>NUCLEOTIDE SEQUENCE [LARGE SCALE GENOMIC DNA]</scope>
    <source>
        <strain evidence="8">JCM 18459</strain>
    </source>
</reference>
<feature type="transmembrane region" description="Helical" evidence="5">
    <location>
        <begin position="12"/>
        <end position="32"/>
    </location>
</feature>
<keyword evidence="3 5" id="KW-1133">Transmembrane helix</keyword>
<keyword evidence="8" id="KW-1185">Reference proteome</keyword>
<protein>
    <submittedName>
        <fullName evidence="7">VWA domain-containing protein</fullName>
    </submittedName>
</protein>
<dbReference type="EMBL" id="BAABKG010000001">
    <property type="protein sequence ID" value="GAA5143224.1"/>
    <property type="molecule type" value="Genomic_DNA"/>
</dbReference>
<evidence type="ECO:0000313" key="7">
    <source>
        <dbReference type="EMBL" id="GAA5143224.1"/>
    </source>
</evidence>
<proteinExistence type="predicted"/>
<dbReference type="InterPro" id="IPR050768">
    <property type="entry name" value="UPF0353/GerABKA_families"/>
</dbReference>
<name>A0ABP9PA64_9ACTN</name>
<evidence type="ECO:0000256" key="1">
    <source>
        <dbReference type="ARBA" id="ARBA00022475"/>
    </source>
</evidence>